<keyword evidence="2" id="KW-1185">Reference proteome</keyword>
<dbReference type="AlphaFoldDB" id="A0A197JC87"/>
<evidence type="ECO:0000313" key="1">
    <source>
        <dbReference type="EMBL" id="OAQ22727.1"/>
    </source>
</evidence>
<sequence>MAEIPLHLTAPIRRPSFLCVVYCVLPGVRVTFCNDLLNSYDSYVKSATSLSVIACNASGRKSLSNPCFASSVGNSSRMPATYALIESRSLD</sequence>
<evidence type="ECO:0000313" key="2">
    <source>
        <dbReference type="Proteomes" id="UP000078512"/>
    </source>
</evidence>
<accession>A0A197JC87</accession>
<proteinExistence type="predicted"/>
<name>A0A197JC87_9FUNG</name>
<reference evidence="1 2" key="1">
    <citation type="submission" date="2016-05" db="EMBL/GenBank/DDBJ databases">
        <title>Genome sequencing reveals origins of a unique bacterial endosymbiosis in the earliest lineages of terrestrial Fungi.</title>
        <authorList>
            <consortium name="DOE Joint Genome Institute"/>
            <person name="Uehling J."/>
            <person name="Gryganskyi A."/>
            <person name="Hameed K."/>
            <person name="Tschaplinski T."/>
            <person name="Misztal P."/>
            <person name="Wu S."/>
            <person name="Desiro A."/>
            <person name="Vande Pol N."/>
            <person name="Du Z.-Y."/>
            <person name="Zienkiewicz A."/>
            <person name="Zienkiewicz K."/>
            <person name="Morin E."/>
            <person name="Tisserant E."/>
            <person name="Splivallo R."/>
            <person name="Hainaut M."/>
            <person name="Henrissat B."/>
            <person name="Ohm R."/>
            <person name="Kuo A."/>
            <person name="Yan J."/>
            <person name="Lipzen A."/>
            <person name="Nolan M."/>
            <person name="Labutti K."/>
            <person name="Barry K."/>
            <person name="Goldstein A."/>
            <person name="Labbe J."/>
            <person name="Schadt C."/>
            <person name="Tuskan G."/>
            <person name="Grigoriev I."/>
            <person name="Martin F."/>
            <person name="Vilgalys R."/>
            <person name="Bonito G."/>
        </authorList>
    </citation>
    <scope>NUCLEOTIDE SEQUENCE [LARGE SCALE GENOMIC DNA]</scope>
    <source>
        <strain evidence="1 2">AG-77</strain>
    </source>
</reference>
<protein>
    <submittedName>
        <fullName evidence="1">Uncharacterized protein</fullName>
    </submittedName>
</protein>
<dbReference type="Proteomes" id="UP000078512">
    <property type="component" value="Unassembled WGS sequence"/>
</dbReference>
<dbReference type="EMBL" id="KV442145">
    <property type="protein sequence ID" value="OAQ22727.1"/>
    <property type="molecule type" value="Genomic_DNA"/>
</dbReference>
<organism evidence="1 2">
    <name type="scientific">Linnemannia elongata AG-77</name>
    <dbReference type="NCBI Taxonomy" id="1314771"/>
    <lineage>
        <taxon>Eukaryota</taxon>
        <taxon>Fungi</taxon>
        <taxon>Fungi incertae sedis</taxon>
        <taxon>Mucoromycota</taxon>
        <taxon>Mortierellomycotina</taxon>
        <taxon>Mortierellomycetes</taxon>
        <taxon>Mortierellales</taxon>
        <taxon>Mortierellaceae</taxon>
        <taxon>Linnemannia</taxon>
    </lineage>
</organism>
<gene>
    <name evidence="1" type="ORF">K457DRAFT_1911507</name>
</gene>